<dbReference type="Pfam" id="PF13304">
    <property type="entry name" value="AAA_21"/>
    <property type="match status" value="1"/>
</dbReference>
<dbReference type="PANTHER" id="PTHR43581">
    <property type="entry name" value="ATP/GTP PHOSPHATASE"/>
    <property type="match status" value="1"/>
</dbReference>
<evidence type="ECO:0000313" key="3">
    <source>
        <dbReference type="EMBL" id="KEA58843.1"/>
    </source>
</evidence>
<dbReference type="AlphaFoldDB" id="A0A071MDS3"/>
<evidence type="ECO:0000259" key="2">
    <source>
        <dbReference type="Pfam" id="PF13304"/>
    </source>
</evidence>
<accession>A0A071MDS3</accession>
<dbReference type="InterPro" id="IPR041685">
    <property type="entry name" value="AAA_GajA/Old/RecF-like"/>
</dbReference>
<dbReference type="InterPro" id="IPR051396">
    <property type="entry name" value="Bact_Antivir_Def_Nuclease"/>
</dbReference>
<dbReference type="SUPFAM" id="SSF52540">
    <property type="entry name" value="P-loop containing nucleoside triphosphate hydrolases"/>
    <property type="match status" value="1"/>
</dbReference>
<feature type="domain" description="ATPase AAA-type core" evidence="2">
    <location>
        <begin position="264"/>
        <end position="346"/>
    </location>
</feature>
<organism evidence="3">
    <name type="scientific">Burkholderia cenocepacia</name>
    <dbReference type="NCBI Taxonomy" id="95486"/>
    <lineage>
        <taxon>Bacteria</taxon>
        <taxon>Pseudomonadati</taxon>
        <taxon>Pseudomonadota</taxon>
        <taxon>Betaproteobacteria</taxon>
        <taxon>Burkholderiales</taxon>
        <taxon>Burkholderiaceae</taxon>
        <taxon>Burkholderia</taxon>
        <taxon>Burkholderia cepacia complex</taxon>
    </lineage>
</organism>
<dbReference type="GO" id="GO:0016887">
    <property type="term" value="F:ATP hydrolysis activity"/>
    <property type="evidence" value="ECO:0007669"/>
    <property type="project" value="InterPro"/>
</dbReference>
<gene>
    <name evidence="3" type="ORF">DT99_13630</name>
</gene>
<dbReference type="EMBL" id="JJOA01000012">
    <property type="protein sequence ID" value="KEA58843.1"/>
    <property type="molecule type" value="Genomic_DNA"/>
</dbReference>
<evidence type="ECO:0000259" key="1">
    <source>
        <dbReference type="Pfam" id="PF13175"/>
    </source>
</evidence>
<reference evidence="3" key="1">
    <citation type="submission" date="2014-04" db="EMBL/GenBank/DDBJ databases">
        <title>In planta biocontrol of soil-borne Fusarium wilt of banana through a plant endophytic bacterium, Burkholderia cenocepacia 869T2.</title>
        <authorList>
            <person name="Ho Y.-N."/>
            <person name="Chiang H.-M."/>
            <person name="Chao C.-P."/>
            <person name="Su C.-C."/>
            <person name="Hsu H.-F."/>
            <person name="Guo C.-T."/>
            <person name="Hsieh J.-L."/>
            <person name="Huang C.-C."/>
        </authorList>
    </citation>
    <scope>NUCLEOTIDE SEQUENCE [LARGE SCALE GENOMIC DNA]</scope>
    <source>
        <strain evidence="3">869T2</strain>
    </source>
</reference>
<dbReference type="GO" id="GO:0005524">
    <property type="term" value="F:ATP binding"/>
    <property type="evidence" value="ECO:0007669"/>
    <property type="project" value="InterPro"/>
</dbReference>
<dbReference type="OrthoDB" id="3322489at2"/>
<comment type="caution">
    <text evidence="3">The sequence shown here is derived from an EMBL/GenBank/DDBJ whole genome shotgun (WGS) entry which is preliminary data.</text>
</comment>
<dbReference type="Pfam" id="PF13175">
    <property type="entry name" value="AAA_15"/>
    <property type="match status" value="1"/>
</dbReference>
<dbReference type="InterPro" id="IPR003959">
    <property type="entry name" value="ATPase_AAA_core"/>
</dbReference>
<name>A0A071MDS3_9BURK</name>
<protein>
    <submittedName>
        <fullName evidence="3">Chromosome partitioning protein</fullName>
    </submittedName>
</protein>
<feature type="domain" description="Endonuclease GajA/Old nuclease/RecF-like AAA" evidence="1">
    <location>
        <begin position="1"/>
        <end position="49"/>
    </location>
</feature>
<dbReference type="Gene3D" id="3.40.50.300">
    <property type="entry name" value="P-loop containing nucleotide triphosphate hydrolases"/>
    <property type="match status" value="1"/>
</dbReference>
<proteinExistence type="predicted"/>
<dbReference type="PANTHER" id="PTHR43581:SF4">
    <property type="entry name" value="ATP_GTP PHOSPHATASE"/>
    <property type="match status" value="1"/>
</dbReference>
<sequence length="605" mass="66163">MRVVDLRIKNFRGIREAHVRLGQHTVLVGANNCGKTTIIEALALLFGRDRMVRSLTEHDFFGSNPQPADRIQLIATIVGFDGDDPAEHVDWFRDDRGVPKWWNPVRCAASATRDDPNWPLACQIGFCARFDQPELEVETARYFHDDDVVGDVFADEAPVAVPGRLIRDIGFFLVPASRSWDRIVSFGSELFRRVVASAGGQPATSVLKERDRLRAPDQPLEADENLEPITTQLNTELAGFFRSKPILQLRVTATDSDGLLETVVPHYLHAGAPLALPARRHGSGLISLQHLLLLLQFGRQRAQAQEGFWMALEEPELHVPPPLQRRLVHRIQALSSQTFVSTHSPMIAAMSDPLSVLVLRNDDGVLSSVPLLPETLPPAASNGVRKLFQLNRADTIAALMHDAVLVPEGRIDYEWFKLLVRAVDLRQGWDEGQESKFGAYIGLVPTHDAAVEATVGALVRLHPRITALVDGDAAGRAYAQAMAAAAQGPTIIMRWPDDWTIEDVVGWVLAGDADAAITALASVMDPAPQSVPALVARLKSEVRAAGGLKQDQIAYEVVADVIGTTERCCNRARELLNAINDVSLGGDSPRFVAAPGAPAIRTFQP</sequence>
<dbReference type="InterPro" id="IPR027417">
    <property type="entry name" value="P-loop_NTPase"/>
</dbReference>